<evidence type="ECO:0000313" key="21">
    <source>
        <dbReference type="Proteomes" id="UP000295558"/>
    </source>
</evidence>
<evidence type="ECO:0000256" key="4">
    <source>
        <dbReference type="ARBA" id="ARBA00005139"/>
    </source>
</evidence>
<dbReference type="Gene3D" id="3.40.1160.10">
    <property type="entry name" value="Acetylglutamate kinase-like"/>
    <property type="match status" value="1"/>
</dbReference>
<dbReference type="GO" id="GO:0005524">
    <property type="term" value="F:ATP binding"/>
    <property type="evidence" value="ECO:0007669"/>
    <property type="project" value="UniProtKB-KW"/>
</dbReference>
<keyword evidence="7 17" id="KW-0808">Transferase</keyword>
<dbReference type="CDD" id="cd04923">
    <property type="entry name" value="ACT_AK-LysC-DapG-like_2"/>
    <property type="match status" value="1"/>
</dbReference>
<feature type="binding site" evidence="16">
    <location>
        <begin position="7"/>
        <end position="10"/>
    </location>
    <ligand>
        <name>ATP</name>
        <dbReference type="ChEBI" id="CHEBI:30616"/>
    </ligand>
</feature>
<dbReference type="NCBIfam" id="TIGR00657">
    <property type="entry name" value="asp_kinases"/>
    <property type="match status" value="1"/>
</dbReference>
<dbReference type="Gene3D" id="3.30.2130.10">
    <property type="entry name" value="VC0802-like"/>
    <property type="match status" value="1"/>
</dbReference>
<dbReference type="STRING" id="1265846.PROCOU_13798"/>
<evidence type="ECO:0000256" key="10">
    <source>
        <dbReference type="ARBA" id="ARBA00022777"/>
    </source>
</evidence>
<dbReference type="UniPathway" id="UPA00050">
    <property type="reaction ID" value="UER00461"/>
</dbReference>
<dbReference type="SUPFAM" id="SSF55021">
    <property type="entry name" value="ACT-like"/>
    <property type="match status" value="2"/>
</dbReference>
<keyword evidence="21" id="KW-1185">Reference proteome</keyword>
<evidence type="ECO:0000256" key="5">
    <source>
        <dbReference type="ARBA" id="ARBA00010122"/>
    </source>
</evidence>
<evidence type="ECO:0000256" key="14">
    <source>
        <dbReference type="ARBA" id="ARBA00047872"/>
    </source>
</evidence>
<dbReference type="GO" id="GO:0019877">
    <property type="term" value="P:diaminopimelate biosynthetic process"/>
    <property type="evidence" value="ECO:0007669"/>
    <property type="project" value="UniProtKB-KW"/>
</dbReference>
<dbReference type="NCBIfam" id="NF005156">
    <property type="entry name" value="PRK06635.1-5"/>
    <property type="match status" value="1"/>
</dbReference>
<dbReference type="InterPro" id="IPR002912">
    <property type="entry name" value="ACT_dom"/>
</dbReference>
<evidence type="ECO:0000256" key="9">
    <source>
        <dbReference type="ARBA" id="ARBA00022741"/>
    </source>
</evidence>
<comment type="similarity">
    <text evidence="5 17">Belongs to the aspartokinase family.</text>
</comment>
<comment type="subunit">
    <text evidence="15">Tetramer consisting of 2 isoforms Alpha (catalytic and regulation) and of a homodimer of 2 isoforms Beta (regulation).</text>
</comment>
<sequence>MGRVVLKFGGTSVGTIEKIKKTADQAIREFEKGNQVIVVVSAMGKSTDRLVDMALEISEHPSKREMDMLLSTGEQITISLLSMAIHEKNYEAVSYTGWQAGITTEPVASNARILDIDTEMIQAALDKGQIVIVAGFQGVSGEGEITTLGRGGSDTTAVALAAALEADKCSICTDVVGVFTTDPRYVKNARKLSQVTYDEMLELANLGAGVLHPRAVEYAKNYRIPLEVRASHEIEVGTMIEEEMTVENTKVVRGIAFEDKITRVTIHWDKKENMRVSKVFTTLADHNIDVDIIIQGITGLGHGNLSFTIKTKALLETLAVLEEHQEALQYAKLESEQNLAKVSIVGSGMVSNPGVAAHMFEALTDNDVAIKMISTSEIKVSTVVDEKKMIKAAQVLHDRFELED</sequence>
<dbReference type="OrthoDB" id="9799110at2"/>
<dbReference type="NCBIfam" id="TIGR00656">
    <property type="entry name" value="asp_kin_monofn"/>
    <property type="match status" value="1"/>
</dbReference>
<evidence type="ECO:0000256" key="7">
    <source>
        <dbReference type="ARBA" id="ARBA00022679"/>
    </source>
</evidence>
<gene>
    <name evidence="20" type="ORF">DFP96_10166</name>
</gene>
<dbReference type="SUPFAM" id="SSF53633">
    <property type="entry name" value="Carbamate kinase-like"/>
    <property type="match status" value="1"/>
</dbReference>
<feature type="binding site" evidence="16">
    <location>
        <position position="184"/>
    </location>
    <ligand>
        <name>ATP</name>
        <dbReference type="ChEBI" id="CHEBI:30616"/>
    </ligand>
</feature>
<comment type="pathway">
    <text evidence="2 18">Amino-acid biosynthesis; L-lysine biosynthesis via DAP pathway; (S)-tetrahydrodipicolinate from L-aspartate: step 1/4.</text>
</comment>
<dbReference type="AlphaFoldDB" id="A0A4R6ZRJ1"/>
<dbReference type="PIRSF" id="PIRSF000726">
    <property type="entry name" value="Asp_kin"/>
    <property type="match status" value="1"/>
</dbReference>
<keyword evidence="8" id="KW-0677">Repeat</keyword>
<reference evidence="20 21" key="1">
    <citation type="submission" date="2019-03" db="EMBL/GenBank/DDBJ databases">
        <title>Genomic Encyclopedia of Type Strains, Phase III (KMG-III): the genomes of soil and plant-associated and newly described type strains.</title>
        <authorList>
            <person name="Whitman W."/>
        </authorList>
    </citation>
    <scope>NUCLEOTIDE SEQUENCE [LARGE SCALE GENOMIC DNA]</scope>
    <source>
        <strain evidence="20 21">CECT 7972</strain>
    </source>
</reference>
<name>A0A4R6ZRJ1_9LIST</name>
<evidence type="ECO:0000313" key="20">
    <source>
        <dbReference type="EMBL" id="TDR55138.1"/>
    </source>
</evidence>
<keyword evidence="11 16" id="KW-0067">ATP-binding</keyword>
<dbReference type="NCBIfam" id="NF005155">
    <property type="entry name" value="PRK06635.1-4"/>
    <property type="match status" value="1"/>
</dbReference>
<comment type="function">
    <text evidence="1">Catalyzes the phosphorylation of the beta-carboxyl group of aspartic acid with ATP to yield 4-phospho-L-aspartate, which is involved in the branched biosynthetic pathway leading to the biosynthesis of amino acids threonine, isoleucine and methionine.</text>
</comment>
<evidence type="ECO:0000256" key="12">
    <source>
        <dbReference type="ARBA" id="ARBA00022915"/>
    </source>
</evidence>
<evidence type="ECO:0000256" key="11">
    <source>
        <dbReference type="ARBA" id="ARBA00022840"/>
    </source>
</evidence>
<dbReference type="UniPathway" id="UPA00034">
    <property type="reaction ID" value="UER00015"/>
</dbReference>
<feature type="domain" description="ACT" evidence="19">
    <location>
        <begin position="264"/>
        <end position="347"/>
    </location>
</feature>
<accession>A0A4R6ZRJ1</accession>
<feature type="binding site" evidence="16">
    <location>
        <position position="74"/>
    </location>
    <ligand>
        <name>substrate</name>
    </ligand>
</feature>
<protein>
    <recommendedName>
        <fullName evidence="17">Aspartokinase</fullName>
        <ecNumber evidence="17">2.7.2.4</ecNumber>
    </recommendedName>
</protein>
<dbReference type="PANTHER" id="PTHR21499">
    <property type="entry name" value="ASPARTATE KINASE"/>
    <property type="match status" value="1"/>
</dbReference>
<dbReference type="EC" id="2.7.2.4" evidence="17"/>
<dbReference type="InterPro" id="IPR001341">
    <property type="entry name" value="Asp_kinase"/>
</dbReference>
<dbReference type="GO" id="GO:0009089">
    <property type="term" value="P:lysine biosynthetic process via diaminopimelate"/>
    <property type="evidence" value="ECO:0007669"/>
    <property type="project" value="UniProtKB-UniPathway"/>
</dbReference>
<dbReference type="FunFam" id="3.30.2130.10:FF:000001">
    <property type="entry name" value="Bifunctional aspartokinase/homoserine dehydrogenase"/>
    <property type="match status" value="1"/>
</dbReference>
<evidence type="ECO:0000256" key="2">
    <source>
        <dbReference type="ARBA" id="ARBA00004766"/>
    </source>
</evidence>
<evidence type="ECO:0000256" key="16">
    <source>
        <dbReference type="PIRSR" id="PIRSR000726-1"/>
    </source>
</evidence>
<dbReference type="PANTHER" id="PTHR21499:SF68">
    <property type="entry name" value="ASPARTOKINASE 2"/>
    <property type="match status" value="1"/>
</dbReference>
<dbReference type="InterPro" id="IPR045865">
    <property type="entry name" value="ACT-like_dom_sf"/>
</dbReference>
<keyword evidence="13" id="KW-0457">Lysine biosynthesis</keyword>
<keyword evidence="10 17" id="KW-0418">Kinase</keyword>
<dbReference type="RefSeq" id="WP_133619595.1">
    <property type="nucleotide sequence ID" value="NZ_JAARQJ010000021.1"/>
</dbReference>
<comment type="caution">
    <text evidence="20">The sequence shown here is derived from an EMBL/GenBank/DDBJ whole genome shotgun (WGS) entry which is preliminary data.</text>
</comment>
<dbReference type="CDD" id="cd04261">
    <property type="entry name" value="AAK_AKii-LysC-BS"/>
    <property type="match status" value="1"/>
</dbReference>
<evidence type="ECO:0000256" key="15">
    <source>
        <dbReference type="ARBA" id="ARBA00063835"/>
    </source>
</evidence>
<dbReference type="GO" id="GO:0009090">
    <property type="term" value="P:homoserine biosynthetic process"/>
    <property type="evidence" value="ECO:0007669"/>
    <property type="project" value="TreeGrafter"/>
</dbReference>
<evidence type="ECO:0000256" key="13">
    <source>
        <dbReference type="ARBA" id="ARBA00023154"/>
    </source>
</evidence>
<dbReference type="Pfam" id="PF22468">
    <property type="entry name" value="ACT_9"/>
    <property type="match status" value="1"/>
</dbReference>
<evidence type="ECO:0000256" key="18">
    <source>
        <dbReference type="RuleBase" id="RU004249"/>
    </source>
</evidence>
<dbReference type="PROSITE" id="PS00324">
    <property type="entry name" value="ASPARTOKINASE"/>
    <property type="match status" value="1"/>
</dbReference>
<dbReference type="NCBIfam" id="NF005154">
    <property type="entry name" value="PRK06635.1-2"/>
    <property type="match status" value="1"/>
</dbReference>
<evidence type="ECO:0000259" key="19">
    <source>
        <dbReference type="PROSITE" id="PS51671"/>
    </source>
</evidence>
<evidence type="ECO:0000256" key="3">
    <source>
        <dbReference type="ARBA" id="ARBA00004986"/>
    </source>
</evidence>
<comment type="pathway">
    <text evidence="4 18">Amino-acid biosynthesis; L-threonine biosynthesis; L-threonine from L-aspartate: step 1/5.</text>
</comment>
<dbReference type="GO" id="GO:0009088">
    <property type="term" value="P:threonine biosynthetic process"/>
    <property type="evidence" value="ECO:0007669"/>
    <property type="project" value="UniProtKB-UniPathway"/>
</dbReference>
<keyword evidence="12" id="KW-0220">Diaminopimelate biosynthesis</keyword>
<comment type="pathway">
    <text evidence="3 18">Amino-acid biosynthesis; L-methionine biosynthesis via de novo pathway; L-homoserine from L-aspartate: step 1/3.</text>
</comment>
<dbReference type="EMBL" id="SNZK01000001">
    <property type="protein sequence ID" value="TDR55138.1"/>
    <property type="molecule type" value="Genomic_DNA"/>
</dbReference>
<comment type="catalytic activity">
    <reaction evidence="14 17">
        <text>L-aspartate + ATP = 4-phospho-L-aspartate + ADP</text>
        <dbReference type="Rhea" id="RHEA:23776"/>
        <dbReference type="ChEBI" id="CHEBI:29991"/>
        <dbReference type="ChEBI" id="CHEBI:30616"/>
        <dbReference type="ChEBI" id="CHEBI:57535"/>
        <dbReference type="ChEBI" id="CHEBI:456216"/>
        <dbReference type="EC" id="2.7.2.4"/>
    </reaction>
</comment>
<feature type="binding site" evidence="16">
    <location>
        <begin position="173"/>
        <end position="174"/>
    </location>
    <ligand>
        <name>ATP</name>
        <dbReference type="ChEBI" id="CHEBI:30616"/>
    </ligand>
</feature>
<dbReference type="InterPro" id="IPR005260">
    <property type="entry name" value="Asp_kin_monofn"/>
</dbReference>
<proteinExistence type="inferred from homology"/>
<dbReference type="GO" id="GO:0004072">
    <property type="term" value="F:aspartate kinase activity"/>
    <property type="evidence" value="ECO:0007669"/>
    <property type="project" value="UniProtKB-EC"/>
</dbReference>
<dbReference type="InterPro" id="IPR054352">
    <property type="entry name" value="ACT_Aspartokinase"/>
</dbReference>
<evidence type="ECO:0000256" key="6">
    <source>
        <dbReference type="ARBA" id="ARBA00022605"/>
    </source>
</evidence>
<evidence type="ECO:0000256" key="17">
    <source>
        <dbReference type="RuleBase" id="RU003448"/>
    </source>
</evidence>
<dbReference type="Pfam" id="PF00696">
    <property type="entry name" value="AA_kinase"/>
    <property type="match status" value="1"/>
</dbReference>
<organism evidence="20 21">
    <name type="scientific">Listeria rocourtiae</name>
    <dbReference type="NCBI Taxonomy" id="647910"/>
    <lineage>
        <taxon>Bacteria</taxon>
        <taxon>Bacillati</taxon>
        <taxon>Bacillota</taxon>
        <taxon>Bacilli</taxon>
        <taxon>Bacillales</taxon>
        <taxon>Listeriaceae</taxon>
        <taxon>Listeria</taxon>
    </lineage>
</organism>
<dbReference type="InterPro" id="IPR041740">
    <property type="entry name" value="AKii-LysC-BS"/>
</dbReference>
<feature type="binding site" evidence="16">
    <location>
        <position position="47"/>
    </location>
    <ligand>
        <name>substrate</name>
    </ligand>
</feature>
<dbReference type="Proteomes" id="UP000295558">
    <property type="component" value="Unassembled WGS sequence"/>
</dbReference>
<dbReference type="GO" id="GO:0005829">
    <property type="term" value="C:cytosol"/>
    <property type="evidence" value="ECO:0007669"/>
    <property type="project" value="TreeGrafter"/>
</dbReference>
<evidence type="ECO:0000256" key="8">
    <source>
        <dbReference type="ARBA" id="ARBA00022737"/>
    </source>
</evidence>
<dbReference type="PROSITE" id="PS51671">
    <property type="entry name" value="ACT"/>
    <property type="match status" value="1"/>
</dbReference>
<dbReference type="InterPro" id="IPR018042">
    <property type="entry name" value="Aspartate_kinase_CS"/>
</dbReference>
<keyword evidence="9 16" id="KW-0547">Nucleotide-binding</keyword>
<dbReference type="InterPro" id="IPR001048">
    <property type="entry name" value="Asp/Glu/Uridylate_kinase"/>
</dbReference>
<dbReference type="FunFam" id="3.40.1160.10:FF:000002">
    <property type="entry name" value="Aspartokinase"/>
    <property type="match status" value="1"/>
</dbReference>
<dbReference type="UniPathway" id="UPA00051">
    <property type="reaction ID" value="UER00462"/>
</dbReference>
<evidence type="ECO:0000256" key="1">
    <source>
        <dbReference type="ARBA" id="ARBA00003121"/>
    </source>
</evidence>
<dbReference type="CDD" id="cd04913">
    <property type="entry name" value="ACT_AKii-LysC-BS-like_1"/>
    <property type="match status" value="1"/>
</dbReference>
<keyword evidence="6 18" id="KW-0028">Amino-acid biosynthesis</keyword>
<dbReference type="InterPro" id="IPR036393">
    <property type="entry name" value="AceGlu_kinase-like_sf"/>
</dbReference>